<evidence type="ECO:0000313" key="1">
    <source>
        <dbReference type="EMBL" id="KNZ62996.1"/>
    </source>
</evidence>
<dbReference type="AlphaFoldDB" id="A0A0L6VQN0"/>
<proteinExistence type="predicted"/>
<keyword evidence="2" id="KW-1185">Reference proteome</keyword>
<sequence length="528" mass="58755">MNIEFDMLCNCCIFCVNLKVVAKHLLMDLGIFQKEISDMLAFLHKILLHLNELVSSIGMRRHLCDYLKFGFHPMSILTQVSREGKKSSSFPHPSQFSAVKIITLRHKKSSPLRLSELTGGPVKGDEMGKINEIECPPDPQINLGPQQNKYLCNKKCKKKSFSDGLEIDHNIEGTSIQVLHETVGIKLDFDIPLSEIPEEFPAIPEAFPAMPEAFSAMACDFKFLDPSCSISLLLARSICSCGVGMVNRWNNEITWISHYPINSVESSNNHVNGLDIQNNSGIPLHRNHSPFKLTSTLLCHLNYRLKLVVCVTTAIRGLTSNLSSIFTKSGPANQLRSYTCFHRNIGGLSRSDNQANAPIHPIFSYNFQALPGSSRKFFLISKHFLEVPDNSFEFPRNAWKKFLRIAKHYLGVAGNFYNFKALHQSSRKFLIISNHCLKFLRIPKHFSNTPVMAEIPVRMGGHATGIFGNATRIAQNPTGIFRNHIGNMAGNLKGIGHYPIIIGSHLTGMAGNTIGIGGNPIGIACHHT</sequence>
<comment type="caution">
    <text evidence="1">The sequence shown here is derived from an EMBL/GenBank/DDBJ whole genome shotgun (WGS) entry which is preliminary data.</text>
</comment>
<accession>A0A0L6VQN0</accession>
<gene>
    <name evidence="1" type="ORF">VP01_119g7</name>
</gene>
<dbReference type="VEuPathDB" id="FungiDB:VP01_119g7"/>
<reference evidence="1 2" key="1">
    <citation type="submission" date="2015-08" db="EMBL/GenBank/DDBJ databases">
        <title>Next Generation Sequencing and Analysis of the Genome of Puccinia sorghi L Schw, the Causal Agent of Maize Common Rust.</title>
        <authorList>
            <person name="Rochi L."/>
            <person name="Burguener G."/>
            <person name="Darino M."/>
            <person name="Turjanski A."/>
            <person name="Kreff E."/>
            <person name="Dieguez M.J."/>
            <person name="Sacco F."/>
        </authorList>
    </citation>
    <scope>NUCLEOTIDE SEQUENCE [LARGE SCALE GENOMIC DNA]</scope>
    <source>
        <strain evidence="1 2">RO10H11247</strain>
    </source>
</reference>
<dbReference type="EMBL" id="LAVV01002221">
    <property type="protein sequence ID" value="KNZ62996.1"/>
    <property type="molecule type" value="Genomic_DNA"/>
</dbReference>
<name>A0A0L6VQN0_9BASI</name>
<protein>
    <submittedName>
        <fullName evidence="1">Uncharacterized protein</fullName>
    </submittedName>
</protein>
<organism evidence="1 2">
    <name type="scientific">Puccinia sorghi</name>
    <dbReference type="NCBI Taxonomy" id="27349"/>
    <lineage>
        <taxon>Eukaryota</taxon>
        <taxon>Fungi</taxon>
        <taxon>Dikarya</taxon>
        <taxon>Basidiomycota</taxon>
        <taxon>Pucciniomycotina</taxon>
        <taxon>Pucciniomycetes</taxon>
        <taxon>Pucciniales</taxon>
        <taxon>Pucciniaceae</taxon>
        <taxon>Puccinia</taxon>
    </lineage>
</organism>
<evidence type="ECO:0000313" key="2">
    <source>
        <dbReference type="Proteomes" id="UP000037035"/>
    </source>
</evidence>
<dbReference type="Proteomes" id="UP000037035">
    <property type="component" value="Unassembled WGS sequence"/>
</dbReference>